<dbReference type="Gene3D" id="1.10.3720.10">
    <property type="entry name" value="MetI-like"/>
    <property type="match status" value="1"/>
</dbReference>
<dbReference type="Pfam" id="PF19300">
    <property type="entry name" value="BPD_transp_1_N"/>
    <property type="match status" value="1"/>
</dbReference>
<dbReference type="PANTHER" id="PTHR43163">
    <property type="entry name" value="DIPEPTIDE TRANSPORT SYSTEM PERMEASE PROTEIN DPPB-RELATED"/>
    <property type="match status" value="1"/>
</dbReference>
<evidence type="ECO:0000256" key="5">
    <source>
        <dbReference type="ARBA" id="ARBA00022989"/>
    </source>
</evidence>
<feature type="transmembrane region" description="Helical" evidence="7">
    <location>
        <begin position="178"/>
        <end position="200"/>
    </location>
</feature>
<keyword evidence="3" id="KW-1003">Cell membrane</keyword>
<evidence type="ECO:0000256" key="4">
    <source>
        <dbReference type="ARBA" id="ARBA00022692"/>
    </source>
</evidence>
<name>A0A927FTG9_9HYPH</name>
<evidence type="ECO:0000313" key="10">
    <source>
        <dbReference type="Proteomes" id="UP000654108"/>
    </source>
</evidence>
<accession>A0A927FTG9</accession>
<organism evidence="9 10">
    <name type="scientific">Devosia oryzisoli</name>
    <dbReference type="NCBI Taxonomy" id="2774138"/>
    <lineage>
        <taxon>Bacteria</taxon>
        <taxon>Pseudomonadati</taxon>
        <taxon>Pseudomonadota</taxon>
        <taxon>Alphaproteobacteria</taxon>
        <taxon>Hyphomicrobiales</taxon>
        <taxon>Devosiaceae</taxon>
        <taxon>Devosia</taxon>
    </lineage>
</organism>
<dbReference type="SUPFAM" id="SSF161098">
    <property type="entry name" value="MetI-like"/>
    <property type="match status" value="1"/>
</dbReference>
<keyword evidence="2 7" id="KW-0813">Transport</keyword>
<keyword evidence="10" id="KW-1185">Reference proteome</keyword>
<dbReference type="InterPro" id="IPR045621">
    <property type="entry name" value="BPD_transp_1_N"/>
</dbReference>
<proteinExistence type="inferred from homology"/>
<protein>
    <submittedName>
        <fullName evidence="9">ABC transporter permease</fullName>
    </submittedName>
</protein>
<dbReference type="AlphaFoldDB" id="A0A927FTG9"/>
<dbReference type="InterPro" id="IPR000515">
    <property type="entry name" value="MetI-like"/>
</dbReference>
<evidence type="ECO:0000256" key="7">
    <source>
        <dbReference type="RuleBase" id="RU363032"/>
    </source>
</evidence>
<dbReference type="Pfam" id="PF00528">
    <property type="entry name" value="BPD_transp_1"/>
    <property type="match status" value="1"/>
</dbReference>
<evidence type="ECO:0000256" key="3">
    <source>
        <dbReference type="ARBA" id="ARBA00022475"/>
    </source>
</evidence>
<comment type="caution">
    <text evidence="9">The sequence shown here is derived from an EMBL/GenBank/DDBJ whole genome shotgun (WGS) entry which is preliminary data.</text>
</comment>
<dbReference type="RefSeq" id="WP_191775234.1">
    <property type="nucleotide sequence ID" value="NZ_JACYFU010000002.1"/>
</dbReference>
<dbReference type="InterPro" id="IPR035906">
    <property type="entry name" value="MetI-like_sf"/>
</dbReference>
<feature type="transmembrane region" description="Helical" evidence="7">
    <location>
        <begin position="135"/>
        <end position="158"/>
    </location>
</feature>
<evidence type="ECO:0000259" key="8">
    <source>
        <dbReference type="PROSITE" id="PS50928"/>
    </source>
</evidence>
<evidence type="ECO:0000256" key="6">
    <source>
        <dbReference type="ARBA" id="ARBA00023136"/>
    </source>
</evidence>
<sequence>MLAFLARRLPSVAFMLLATSIIAFLLPRLAGGDPAQTIAGADATVDQVEAIRQQLGLDQPLPAQYLDWLFGLLRGDLGTSLITNRPVGQLILARLGSTLELALTASVLMIAFGIGLGILAGSVRKGAGRFGLDSAISVLLATPPHVTGLILILVFGITFNMLPISGEVSILRDPVTGFSLLLMPALALALPQAAMIARLIQARMMQIRQEEFVDFARAKGVPRSQIVLSHILRNSMGTAVVATGIRIGELLAGAVVIEAIFARNGLGLMAVDAVTSRDYQVVQIVVLGAVVIAVLTHLFSEILLAALDPRIRLE</sequence>
<keyword evidence="6 7" id="KW-0472">Membrane</keyword>
<dbReference type="GO" id="GO:0055085">
    <property type="term" value="P:transmembrane transport"/>
    <property type="evidence" value="ECO:0007669"/>
    <property type="project" value="InterPro"/>
</dbReference>
<evidence type="ECO:0000256" key="2">
    <source>
        <dbReference type="ARBA" id="ARBA00022448"/>
    </source>
</evidence>
<feature type="transmembrane region" description="Helical" evidence="7">
    <location>
        <begin position="281"/>
        <end position="307"/>
    </location>
</feature>
<comment type="subcellular location">
    <subcellularLocation>
        <location evidence="1 7">Cell membrane</location>
        <topology evidence="1 7">Multi-pass membrane protein</topology>
    </subcellularLocation>
</comment>
<dbReference type="Proteomes" id="UP000654108">
    <property type="component" value="Unassembled WGS sequence"/>
</dbReference>
<dbReference type="EMBL" id="JACYFU010000002">
    <property type="protein sequence ID" value="MBD8065980.1"/>
    <property type="molecule type" value="Genomic_DNA"/>
</dbReference>
<dbReference type="PANTHER" id="PTHR43163:SF6">
    <property type="entry name" value="DIPEPTIDE TRANSPORT SYSTEM PERMEASE PROTEIN DPPB-RELATED"/>
    <property type="match status" value="1"/>
</dbReference>
<gene>
    <name evidence="9" type="ORF">IC608_10890</name>
</gene>
<keyword evidence="4 7" id="KW-0812">Transmembrane</keyword>
<feature type="domain" description="ABC transmembrane type-1" evidence="8">
    <location>
        <begin position="95"/>
        <end position="303"/>
    </location>
</feature>
<evidence type="ECO:0000256" key="1">
    <source>
        <dbReference type="ARBA" id="ARBA00004651"/>
    </source>
</evidence>
<reference evidence="9" key="1">
    <citation type="submission" date="2020-09" db="EMBL/GenBank/DDBJ databases">
        <title>Genome seq and assembly of Devosia sp.</title>
        <authorList>
            <person name="Chhetri G."/>
        </authorList>
    </citation>
    <scope>NUCLEOTIDE SEQUENCE</scope>
    <source>
        <strain evidence="9">PTR5</strain>
    </source>
</reference>
<feature type="transmembrane region" description="Helical" evidence="7">
    <location>
        <begin position="239"/>
        <end position="261"/>
    </location>
</feature>
<comment type="similarity">
    <text evidence="7">Belongs to the binding-protein-dependent transport system permease family.</text>
</comment>
<dbReference type="GO" id="GO:0005886">
    <property type="term" value="C:plasma membrane"/>
    <property type="evidence" value="ECO:0007669"/>
    <property type="project" value="UniProtKB-SubCell"/>
</dbReference>
<dbReference type="CDD" id="cd06261">
    <property type="entry name" value="TM_PBP2"/>
    <property type="match status" value="1"/>
</dbReference>
<feature type="transmembrane region" description="Helical" evidence="7">
    <location>
        <begin position="12"/>
        <end position="30"/>
    </location>
</feature>
<dbReference type="PROSITE" id="PS50928">
    <property type="entry name" value="ABC_TM1"/>
    <property type="match status" value="1"/>
</dbReference>
<feature type="transmembrane region" description="Helical" evidence="7">
    <location>
        <begin position="101"/>
        <end position="123"/>
    </location>
</feature>
<evidence type="ECO:0000313" key="9">
    <source>
        <dbReference type="EMBL" id="MBD8065980.1"/>
    </source>
</evidence>
<keyword evidence="5 7" id="KW-1133">Transmembrane helix</keyword>